<gene>
    <name evidence="1" type="ordered locus">XNC1_4480</name>
</gene>
<evidence type="ECO:0000313" key="2">
    <source>
        <dbReference type="Proteomes" id="UP000008075"/>
    </source>
</evidence>
<protein>
    <submittedName>
        <fullName evidence="1">Uncharacterized protein</fullName>
    </submittedName>
</protein>
<dbReference type="HOGENOM" id="CLU_2995724_0_0_6"/>
<dbReference type="AlphaFoldDB" id="D3VF45"/>
<reference evidence="1 2" key="1">
    <citation type="journal article" date="2011" name="PLoS ONE">
        <title>The entomopathogenic bacterial endosymbionts xenorhabdus and photorhabdus: convergent lifestyles from divergent genomes.</title>
        <authorList>
            <person name="Chaston J.M."/>
            <person name="Suen G."/>
            <person name="Tucker S.L."/>
            <person name="Andersen A.W."/>
            <person name="Bhasin A."/>
            <person name="Bode E."/>
            <person name="Bode H.B."/>
            <person name="Brachmann A.O."/>
            <person name="Cowles C.E."/>
            <person name="Cowles K.N."/>
            <person name="Darby C."/>
            <person name="de Leon L."/>
            <person name="Drace K."/>
            <person name="Du Z."/>
            <person name="Givaudan A."/>
            <person name="Herbert Tran E.E."/>
            <person name="Jewell K.A."/>
            <person name="Knack J.J."/>
            <person name="Krasomil-Osterfeld K.C."/>
            <person name="Kukor R."/>
            <person name="Lanois A."/>
            <person name="Latreille P."/>
            <person name="Leimgruber N.K."/>
            <person name="Lipke C.M."/>
            <person name="Liu R."/>
            <person name="Lu X."/>
            <person name="Martens E.C."/>
            <person name="Marri P.R."/>
            <person name="Medigue C."/>
            <person name="Menard M.L."/>
            <person name="Miller N.M."/>
            <person name="Morales-Soto N."/>
            <person name="Norton S."/>
            <person name="Ogier J.C."/>
            <person name="Orchard S.S."/>
            <person name="Park D."/>
            <person name="Park Y."/>
            <person name="Qurollo B.A."/>
            <person name="Sugar D.R."/>
            <person name="Richards G.R."/>
            <person name="Rouy Z."/>
            <person name="Slominski B."/>
            <person name="Slominski K."/>
            <person name="Snyder H."/>
            <person name="Tjaden B.C."/>
            <person name="van der Hoeven R."/>
            <person name="Welch R.D."/>
            <person name="Wheeler C."/>
            <person name="Xiang B."/>
            <person name="Barbazuk B."/>
            <person name="Gaudriault S."/>
            <person name="Goodner B."/>
            <person name="Slater S.C."/>
            <person name="Forst S."/>
            <person name="Goldman B.S."/>
            <person name="Goodrich-Blair H."/>
        </authorList>
    </citation>
    <scope>NUCLEOTIDE SEQUENCE [LARGE SCALE GENOMIC DNA]</scope>
    <source>
        <strain evidence="2">ATCC 19061 / DSM 3370 / CCUG 14189 / LMG 1036 / NCIMB 9965 / AN6</strain>
    </source>
</reference>
<organism evidence="1 2">
    <name type="scientific">Xenorhabdus nematophila (strain ATCC 19061 / DSM 3370 / CCUG 14189 / LMG 1036 / NCIMB 9965 / AN6)</name>
    <dbReference type="NCBI Taxonomy" id="406817"/>
    <lineage>
        <taxon>Bacteria</taxon>
        <taxon>Pseudomonadati</taxon>
        <taxon>Pseudomonadota</taxon>
        <taxon>Gammaproteobacteria</taxon>
        <taxon>Enterobacterales</taxon>
        <taxon>Morganellaceae</taxon>
        <taxon>Xenorhabdus</taxon>
    </lineage>
</organism>
<dbReference type="Proteomes" id="UP000008075">
    <property type="component" value="Chromosome"/>
</dbReference>
<name>D3VF45_XENNA</name>
<dbReference type="EMBL" id="FN667742">
    <property type="protein sequence ID" value="CBJ92502.1"/>
    <property type="molecule type" value="Genomic_DNA"/>
</dbReference>
<keyword evidence="2" id="KW-1185">Reference proteome</keyword>
<accession>D3VF45</accession>
<dbReference type="KEGG" id="xne:XNC1_4480"/>
<proteinExistence type="predicted"/>
<evidence type="ECO:0000313" key="1">
    <source>
        <dbReference type="EMBL" id="CBJ92502.1"/>
    </source>
</evidence>
<sequence length="57" mass="6335">MPATLKFIPMQPVLKGGIKIWGAQKGAQLKDTFGRGCAWYAAQSNDYKRYHSGLFTS</sequence>